<protein>
    <submittedName>
        <fullName evidence="1">Uncharacterized protein</fullName>
    </submittedName>
</protein>
<dbReference type="AlphaFoldDB" id="A0A382TMA1"/>
<dbReference type="EMBL" id="UINC01137715">
    <property type="protein sequence ID" value="SVD23224.1"/>
    <property type="molecule type" value="Genomic_DNA"/>
</dbReference>
<reference evidence="1" key="1">
    <citation type="submission" date="2018-05" db="EMBL/GenBank/DDBJ databases">
        <authorList>
            <person name="Lanie J.A."/>
            <person name="Ng W.-L."/>
            <person name="Kazmierczak K.M."/>
            <person name="Andrzejewski T.M."/>
            <person name="Davidsen T.M."/>
            <person name="Wayne K.J."/>
            <person name="Tettelin H."/>
            <person name="Glass J.I."/>
            <person name="Rusch D."/>
            <person name="Podicherti R."/>
            <person name="Tsui H.-C.T."/>
            <person name="Winkler M.E."/>
        </authorList>
    </citation>
    <scope>NUCLEOTIDE SEQUENCE</scope>
</reference>
<evidence type="ECO:0000313" key="1">
    <source>
        <dbReference type="EMBL" id="SVD23224.1"/>
    </source>
</evidence>
<gene>
    <name evidence="1" type="ORF">METZ01_LOCUS376078</name>
</gene>
<organism evidence="1">
    <name type="scientific">marine metagenome</name>
    <dbReference type="NCBI Taxonomy" id="408172"/>
    <lineage>
        <taxon>unclassified sequences</taxon>
        <taxon>metagenomes</taxon>
        <taxon>ecological metagenomes</taxon>
    </lineage>
</organism>
<accession>A0A382TMA1</accession>
<name>A0A382TMA1_9ZZZZ</name>
<proteinExistence type="predicted"/>
<feature type="non-terminal residue" evidence="1">
    <location>
        <position position="1"/>
    </location>
</feature>
<sequence length="32" mass="3719">KQAEETLNARNTAWTPRLKNRLNILKGSFNPH</sequence>